<evidence type="ECO:0000256" key="1">
    <source>
        <dbReference type="RuleBase" id="RU369095"/>
    </source>
</evidence>
<reference evidence="3" key="2">
    <citation type="submission" date="2002-10" db="EMBL/GenBank/DDBJ databases">
        <title>Arabidopsis ORF clones.</title>
        <authorList>
            <person name="Shinn P."/>
            <person name="Chen H."/>
            <person name="Cheuk R."/>
            <person name="Kim C.J."/>
            <person name="Bowser L."/>
            <person name="Carninci P."/>
            <person name="Chan M.M."/>
            <person name="Chang C.H."/>
            <person name="Dale J.M."/>
            <person name="Hayashizaki Y."/>
            <person name="Hsuan V.W."/>
            <person name="Ishida J."/>
            <person name="Jones T."/>
            <person name="Kamiya A."/>
            <person name="Karlin-Neumann G."/>
            <person name="Kawai J."/>
            <person name="Lam B."/>
            <person name="Lee J.M."/>
            <person name="Lin J."/>
            <person name="Miranda M."/>
            <person name="Narusaka M."/>
            <person name="Nguyen M."/>
            <person name="Palm C.J."/>
            <person name="Quach H.L."/>
            <person name="Sakurai T."/>
            <person name="Satou M."/>
            <person name="Seki M."/>
            <person name="Southwick A."/>
            <person name="Tang C.C."/>
            <person name="Toriumi M."/>
            <person name="Wallender E.K."/>
            <person name="Wong C."/>
            <person name="Wu H.C."/>
            <person name="Yamada K."/>
            <person name="Yu G."/>
            <person name="Yuan S."/>
            <person name="Shinozaki K."/>
            <person name="Davis R.W."/>
            <person name="Theologis A."/>
            <person name="Ecker J.R."/>
        </authorList>
    </citation>
    <scope>NUCLEOTIDE SEQUENCE</scope>
</reference>
<dbReference type="GO" id="GO:0003729">
    <property type="term" value="F:mRNA binding"/>
    <property type="evidence" value="ECO:0007669"/>
    <property type="project" value="UniProtKB-UniRule"/>
</dbReference>
<reference evidence="2" key="1">
    <citation type="submission" date="2001-12" db="EMBL/GenBank/DDBJ databases">
        <title>Arabidopsis cDNA clones.</title>
        <authorList>
            <person name="Cheuk R."/>
            <person name="Chen H."/>
            <person name="Kim C.J."/>
            <person name="Meyers M.C."/>
            <person name="Banh J."/>
            <person name="Bowser L."/>
            <person name="Carninci P."/>
            <person name="Chang E."/>
            <person name="Dale J.M."/>
            <person name="Goldsmith A.D."/>
            <person name="Hayashizaki Y."/>
            <person name="Ishida J."/>
            <person name="Jones T."/>
            <person name="Kamiya A."/>
            <person name="Karlin-Neumann G."/>
            <person name="Kawai J."/>
            <person name="Lam B."/>
            <person name="Lee J.M."/>
            <person name="Lin J."/>
            <person name="Miranda M."/>
            <person name="Narusaka M."/>
            <person name="Nguyen M."/>
            <person name="Onodera C.S."/>
            <person name="Palm C.J."/>
            <person name="Quach H.L."/>
            <person name="Sakurai T."/>
            <person name="Satou M."/>
            <person name="Seki M."/>
            <person name="Southwick A."/>
            <person name="Tang C.C."/>
            <person name="Toriumi M."/>
            <person name="Wu H.C."/>
            <person name="Yamada K."/>
            <person name="Yamamura Y."/>
            <person name="Yu G."/>
            <person name="Yu S."/>
            <person name="Shinozaki K."/>
            <person name="Davis R.W."/>
            <person name="Theologis A."/>
            <person name="Ecker J.R."/>
        </authorList>
    </citation>
    <scope>NUCLEOTIDE SEQUENCE</scope>
</reference>
<evidence type="ECO:0000313" key="3">
    <source>
        <dbReference type="EMBL" id="AAN38677.1"/>
    </source>
</evidence>
<proteinExistence type="evidence at transcript level"/>
<dbReference type="AlphaFoldDB" id="Q8VYJ3"/>
<dbReference type="GO" id="GO:1990247">
    <property type="term" value="F:N6-methyladenosine-containing RNA reader activity"/>
    <property type="evidence" value="ECO:0007669"/>
    <property type="project" value="UniProtKB-UniRule"/>
</dbReference>
<comment type="similarity">
    <text evidence="1">Belongs to the YTHDF family.</text>
</comment>
<accession>Q8VYJ3</accession>
<keyword evidence="1" id="KW-0694">RNA-binding</keyword>
<sequence length="140" mass="15404">MLKIFKNYDADTSILDDFGFYEEREKIIQDRKARRQPSLPSAGVVAGENEHKPASAALPTDFMKNMSKSFAQVVRLDEGSKEAVKASSSPDAITTAAVSSGQSKSDRVWFLCKVSLFPPPFSASGVFSQNLIHFPLFNVL</sequence>
<dbReference type="EMBL" id="AY070734">
    <property type="protein sequence ID" value="AAL50075.1"/>
    <property type="molecule type" value="mRNA"/>
</dbReference>
<dbReference type="InterPro" id="IPR045168">
    <property type="entry name" value="YTH_prot"/>
</dbReference>
<dbReference type="ExpressionAtlas" id="Q8VYJ3">
    <property type="expression patterns" value="baseline and differential"/>
</dbReference>
<protein>
    <recommendedName>
        <fullName evidence="1">YTH domain-containing family protein</fullName>
    </recommendedName>
</protein>
<dbReference type="PANTHER" id="PTHR12357:SF89">
    <property type="entry name" value="YTH DOMAIN-CONTAINING FAMILY PROTEIN"/>
    <property type="match status" value="1"/>
</dbReference>
<dbReference type="EMBL" id="BT000840">
    <property type="protein sequence ID" value="AAN38677.1"/>
    <property type="molecule type" value="mRNA"/>
</dbReference>
<name>Q8VYJ3_ARATH</name>
<organism evidence="2">
    <name type="scientific">Arabidopsis thaliana</name>
    <name type="common">Mouse-ear cress</name>
    <dbReference type="NCBI Taxonomy" id="3702"/>
    <lineage>
        <taxon>Eukaryota</taxon>
        <taxon>Viridiplantae</taxon>
        <taxon>Streptophyta</taxon>
        <taxon>Embryophyta</taxon>
        <taxon>Tracheophyta</taxon>
        <taxon>Spermatophyta</taxon>
        <taxon>Magnoliopsida</taxon>
        <taxon>eudicotyledons</taxon>
        <taxon>Gunneridae</taxon>
        <taxon>Pentapetalae</taxon>
        <taxon>rosids</taxon>
        <taxon>malvids</taxon>
        <taxon>Brassicales</taxon>
        <taxon>Brassicaceae</taxon>
        <taxon>Camelineae</taxon>
        <taxon>Arabidopsis</taxon>
    </lineage>
</organism>
<dbReference type="PANTHER" id="PTHR12357">
    <property type="entry name" value="YTH YT521-B HOMOLOGY DOMAIN-CONTAINING"/>
    <property type="match status" value="1"/>
</dbReference>
<evidence type="ECO:0000313" key="2">
    <source>
        <dbReference type="EMBL" id="AAL50075.1"/>
    </source>
</evidence>
<comment type="function">
    <text evidence="1">Specifically recognizes and binds N6-methyladenosine (m6A)-containing RNAs, and regulates mRNA stability. M6A is a modification present at internal sites of mRNAs and some non-coding RNAs and plays a role in mRNA stability and processing.</text>
</comment>